<accession>A0A444QC43</accession>
<dbReference type="EMBL" id="RZNC01000002">
    <property type="protein sequence ID" value="RWZ64273.1"/>
    <property type="molecule type" value="Genomic_DNA"/>
</dbReference>
<evidence type="ECO:0000313" key="2">
    <source>
        <dbReference type="Proteomes" id="UP000288603"/>
    </source>
</evidence>
<organism evidence="1 2">
    <name type="scientific">Labedella populi</name>
    <dbReference type="NCBI Taxonomy" id="2498850"/>
    <lineage>
        <taxon>Bacteria</taxon>
        <taxon>Bacillati</taxon>
        <taxon>Actinomycetota</taxon>
        <taxon>Actinomycetes</taxon>
        <taxon>Micrococcales</taxon>
        <taxon>Microbacteriaceae</taxon>
        <taxon>Labedella</taxon>
    </lineage>
</organism>
<dbReference type="RefSeq" id="WP_128498072.1">
    <property type="nucleotide sequence ID" value="NZ_RZNC01000002.1"/>
</dbReference>
<evidence type="ECO:0000313" key="1">
    <source>
        <dbReference type="EMBL" id="RWZ64273.1"/>
    </source>
</evidence>
<comment type="caution">
    <text evidence="1">The sequence shown here is derived from an EMBL/GenBank/DDBJ whole genome shotgun (WGS) entry which is preliminary data.</text>
</comment>
<reference evidence="1 2" key="1">
    <citation type="submission" date="2018-12" db="EMBL/GenBank/DDBJ databases">
        <authorList>
            <person name="Li F."/>
        </authorList>
    </citation>
    <scope>NUCLEOTIDE SEQUENCE [LARGE SCALE GENOMIC DNA]</scope>
    <source>
        <strain evidence="1 2">8H24J-4-2</strain>
    </source>
</reference>
<gene>
    <name evidence="1" type="ORF">ELQ92_05750</name>
</gene>
<dbReference type="Proteomes" id="UP000288603">
    <property type="component" value="Unassembled WGS sequence"/>
</dbReference>
<protein>
    <submittedName>
        <fullName evidence="1">Uncharacterized protein</fullName>
    </submittedName>
</protein>
<keyword evidence="2" id="KW-1185">Reference proteome</keyword>
<dbReference type="AlphaFoldDB" id="A0A444QC43"/>
<sequence>MTITTPLRPSRRTVETIALTESSWRVCDADLPDDDATRLIAYVEQNDVGFEVLWMWPFPGSCTTYAALDEAFEAVTERLRQRRTFREAS</sequence>
<dbReference type="OrthoDB" id="5120633at2"/>
<proteinExistence type="predicted"/>
<name>A0A444QC43_9MICO</name>